<dbReference type="InterPro" id="IPR035771">
    <property type="entry name" value="CIN85_SH3_2"/>
</dbReference>
<evidence type="ECO:0000259" key="23">
    <source>
        <dbReference type="PROSITE" id="PS50002"/>
    </source>
</evidence>
<dbReference type="PANTHER" id="PTHR14167:SF6">
    <property type="entry name" value="SH3 DOMAIN-CONTAINING KINASE-BINDING PROTEIN 1"/>
    <property type="match status" value="1"/>
</dbReference>
<evidence type="ECO:0000256" key="10">
    <source>
        <dbReference type="ARBA" id="ARBA00022737"/>
    </source>
</evidence>
<evidence type="ECO:0000256" key="13">
    <source>
        <dbReference type="ARBA" id="ARBA00023018"/>
    </source>
</evidence>
<keyword evidence="7" id="KW-0254">Endocytosis</keyword>
<feature type="compositionally biased region" description="Polar residues" evidence="22">
    <location>
        <begin position="249"/>
        <end position="261"/>
    </location>
</feature>
<evidence type="ECO:0000256" key="21">
    <source>
        <dbReference type="PROSITE-ProRule" id="PRU00192"/>
    </source>
</evidence>
<keyword evidence="5" id="KW-0963">Cytoplasm</keyword>
<dbReference type="FunFam" id="2.30.30.40:FF:000094">
    <property type="entry name" value="SH3 domain-containing kinase-binding protein 1"/>
    <property type="match status" value="1"/>
</dbReference>
<evidence type="ECO:0000256" key="16">
    <source>
        <dbReference type="ARBA" id="ARBA00023136"/>
    </source>
</evidence>
<keyword evidence="13" id="KW-0770">Synapse</keyword>
<dbReference type="GO" id="GO:0043005">
    <property type="term" value="C:neuron projection"/>
    <property type="evidence" value="ECO:0007669"/>
    <property type="project" value="UniProtKB-KW"/>
</dbReference>
<dbReference type="GO" id="GO:0030659">
    <property type="term" value="C:cytoplasmic vesicle membrane"/>
    <property type="evidence" value="ECO:0007669"/>
    <property type="project" value="UniProtKB-SubCell"/>
</dbReference>
<keyword evidence="10" id="KW-0677">Repeat</keyword>
<feature type="domain" description="SH3" evidence="23">
    <location>
        <begin position="4"/>
        <end position="63"/>
    </location>
</feature>
<evidence type="ECO:0000256" key="9">
    <source>
        <dbReference type="ARBA" id="ARBA00022703"/>
    </source>
</evidence>
<dbReference type="CDD" id="cd12057">
    <property type="entry name" value="SH3_CIN85_3"/>
    <property type="match status" value="1"/>
</dbReference>
<evidence type="ECO:0000256" key="5">
    <source>
        <dbReference type="ARBA" id="ARBA00022490"/>
    </source>
</evidence>
<feature type="compositionally biased region" description="Basic and acidic residues" evidence="22">
    <location>
        <begin position="414"/>
        <end position="449"/>
    </location>
</feature>
<sequence length="721" mass="80426">MCVSFLVEAIVEFDYKAQHDDELTITVGDIITNIKKDDGGWWEGQLKGRRGLFPDNFVREIKKDMKKENTANKPPEKPINEVSNGSSLPLSETIIRTNKKGERNRRRRCQVAFSYMPQNEDELELKVGDIIEVVGEVEEGWWEGILNGKTGMFPSNFIKELSDSDDAGIEEQIKTSSFPFFLPSFDLFTPTLPLLFSFRLSFSCLLSGKSAFQGTILYRVAPAKIDSYRRYNSECLKDATGSESDGGDSCSTKSEGANGGTTIQPKKVKGVGFGDIFKDKPIKLRPRSIEVENDFLPVDKSVGKKLPPATATQEPTKIEVDSRTKTKEYCKVIFPYEAQNDDELTIREGDVVTLISKDCIDVGWWEGELNGRRGVFPDNFVKLLPSDFEKEVSNRPKKPPPPSAPVIKQGSGTTDRKHEIRKVPPERPECLPNRTEERERSEREQKQFDLQKPSVPAIPPKKPRPPKVNSVNRPGTLPPRRPERPAVPVTHTRSDSPKVELVGSTVSSTLEKDSSERSNDIDLEGFDSVIPIAEKLNHPTTTRPKATGRRPPSQSLTSSSLSSPDFFDSPSPEEEKEEHISITQKTIEVSRKSRTVTISQVSDNKNSLPPKPGGLTTGCIIQPSLSPSPSPGFHSIAMGTTSHRPNSPSLFSSEGKPKTEYLSQGQTTLEELRTQIKELRTIIETMKDQQKCRLHIAVFPFLTKKDEGKSILGIIKSYKLS</sequence>
<feature type="compositionally biased region" description="Basic and acidic residues" evidence="22">
    <location>
        <begin position="510"/>
        <end position="520"/>
    </location>
</feature>
<reference evidence="24 25" key="1">
    <citation type="submission" date="2019-11" db="EMBL/GenBank/DDBJ databases">
        <title>Strigops habroptila (kakapo) genome, bStrHab1, primary haplotype, v2.</title>
        <authorList>
            <person name="Jarvis E.D."/>
            <person name="Howard J."/>
            <person name="Rhie A."/>
            <person name="Phillippy A."/>
            <person name="Korlach J."/>
            <person name="Digby A."/>
            <person name="Iorns D."/>
            <person name="Eason D."/>
            <person name="Robertson B."/>
            <person name="Raemaekers T."/>
            <person name="Howe K."/>
            <person name="Lewin H."/>
            <person name="Damas J."/>
            <person name="Hastie A."/>
            <person name="Tracey A."/>
            <person name="Chow W."/>
            <person name="Fedrigo O."/>
        </authorList>
    </citation>
    <scope>NUCLEOTIDE SEQUENCE [LARGE SCALE GENOMIC DNA]</scope>
</reference>
<evidence type="ECO:0000256" key="15">
    <source>
        <dbReference type="ARBA" id="ARBA00023054"/>
    </source>
</evidence>
<dbReference type="AlphaFoldDB" id="A0A672V7P0"/>
<dbReference type="GO" id="GO:0006897">
    <property type="term" value="P:endocytosis"/>
    <property type="evidence" value="ECO:0007669"/>
    <property type="project" value="UniProtKB-KW"/>
</dbReference>
<dbReference type="GO" id="GO:0008360">
    <property type="term" value="P:regulation of cell shape"/>
    <property type="evidence" value="ECO:0007669"/>
    <property type="project" value="Ensembl"/>
</dbReference>
<feature type="compositionally biased region" description="Basic and acidic residues" evidence="22">
    <location>
        <begin position="64"/>
        <end position="79"/>
    </location>
</feature>
<evidence type="ECO:0000256" key="22">
    <source>
        <dbReference type="SAM" id="MobiDB-lite"/>
    </source>
</evidence>
<evidence type="ECO:0000256" key="6">
    <source>
        <dbReference type="ARBA" id="ARBA00022553"/>
    </source>
</evidence>
<dbReference type="Proteomes" id="UP000472266">
    <property type="component" value="Chromosome 2"/>
</dbReference>
<evidence type="ECO:0000313" key="25">
    <source>
        <dbReference type="Proteomes" id="UP000472266"/>
    </source>
</evidence>
<dbReference type="PRINTS" id="PR00452">
    <property type="entry name" value="SH3DOMAIN"/>
</dbReference>
<evidence type="ECO:0000256" key="12">
    <source>
        <dbReference type="ARBA" id="ARBA00022949"/>
    </source>
</evidence>
<proteinExistence type="predicted"/>
<dbReference type="GO" id="GO:0030139">
    <property type="term" value="C:endocytic vesicle"/>
    <property type="evidence" value="ECO:0007669"/>
    <property type="project" value="Ensembl"/>
</dbReference>
<dbReference type="PANTHER" id="PTHR14167">
    <property type="entry name" value="SH3 DOMAIN-CONTAINING"/>
    <property type="match status" value="1"/>
</dbReference>
<dbReference type="GO" id="GO:0005911">
    <property type="term" value="C:cell-cell junction"/>
    <property type="evidence" value="ECO:0007669"/>
    <property type="project" value="Ensembl"/>
</dbReference>
<feature type="domain" description="SH3" evidence="23">
    <location>
        <begin position="325"/>
        <end position="386"/>
    </location>
</feature>
<dbReference type="GO" id="GO:0045202">
    <property type="term" value="C:synapse"/>
    <property type="evidence" value="ECO:0007669"/>
    <property type="project" value="UniProtKB-SubCell"/>
</dbReference>
<keyword evidence="14" id="KW-0729">SH3-binding</keyword>
<reference evidence="24" key="2">
    <citation type="submission" date="2025-08" db="UniProtKB">
        <authorList>
            <consortium name="Ensembl"/>
        </authorList>
    </citation>
    <scope>IDENTIFICATION</scope>
</reference>
<name>A0A672V7P0_STRHB</name>
<dbReference type="InterPro" id="IPR001452">
    <property type="entry name" value="SH3_domain"/>
</dbReference>
<evidence type="ECO:0000256" key="19">
    <source>
        <dbReference type="ARBA" id="ARBA00034102"/>
    </source>
</evidence>
<feature type="region of interest" description="Disordered" evidence="22">
    <location>
        <begin position="64"/>
        <end position="86"/>
    </location>
</feature>
<evidence type="ECO:0000256" key="4">
    <source>
        <dbReference type="ARBA" id="ARBA00022443"/>
    </source>
</evidence>
<dbReference type="GO" id="GO:0050871">
    <property type="term" value="P:positive regulation of B cell activation"/>
    <property type="evidence" value="ECO:0007669"/>
    <property type="project" value="Ensembl"/>
</dbReference>
<evidence type="ECO:0000256" key="7">
    <source>
        <dbReference type="ARBA" id="ARBA00022583"/>
    </source>
</evidence>
<feature type="region of interest" description="Disordered" evidence="22">
    <location>
        <begin position="239"/>
        <end position="261"/>
    </location>
</feature>
<dbReference type="InterPro" id="IPR050384">
    <property type="entry name" value="Endophilin_SH3RF"/>
</dbReference>
<feature type="compositionally biased region" description="Polar residues" evidence="22">
    <location>
        <begin position="642"/>
        <end position="652"/>
    </location>
</feature>
<dbReference type="GO" id="GO:0017124">
    <property type="term" value="F:SH3 domain binding"/>
    <property type="evidence" value="ECO:0007669"/>
    <property type="project" value="UniProtKB-KW"/>
</dbReference>
<dbReference type="CDD" id="cd12055">
    <property type="entry name" value="SH3_CIN85_2"/>
    <property type="match status" value="1"/>
</dbReference>
<evidence type="ECO:0000256" key="8">
    <source>
        <dbReference type="ARBA" id="ARBA00022599"/>
    </source>
</evidence>
<feature type="region of interest" description="Disordered" evidence="22">
    <location>
        <begin position="642"/>
        <end position="664"/>
    </location>
</feature>
<keyword evidence="8" id="KW-0771">Synaptosome</keyword>
<dbReference type="SUPFAM" id="SSF50044">
    <property type="entry name" value="SH3-domain"/>
    <property type="match status" value="3"/>
</dbReference>
<keyword evidence="12" id="KW-0965">Cell junction</keyword>
<dbReference type="PROSITE" id="PS50002">
    <property type="entry name" value="SH3"/>
    <property type="match status" value="3"/>
</dbReference>
<accession>A0A672V7P0</accession>
<evidence type="ECO:0000256" key="1">
    <source>
        <dbReference type="ARBA" id="ARBA00004245"/>
    </source>
</evidence>
<keyword evidence="9" id="KW-0053">Apoptosis</keyword>
<feature type="compositionally biased region" description="Polar residues" evidence="22">
    <location>
        <begin position="595"/>
        <end position="607"/>
    </location>
</feature>
<reference evidence="24" key="3">
    <citation type="submission" date="2025-09" db="UniProtKB">
        <authorList>
            <consortium name="Ensembl"/>
        </authorList>
    </citation>
    <scope>IDENTIFICATION</scope>
</reference>
<dbReference type="GO" id="GO:0005925">
    <property type="term" value="C:focal adhesion"/>
    <property type="evidence" value="ECO:0007669"/>
    <property type="project" value="UniProtKB-SubCell"/>
</dbReference>
<dbReference type="FunFam" id="2.30.30.40:FF:000112">
    <property type="entry name" value="SH3 domain-containing kinase-binding protein 1"/>
    <property type="match status" value="1"/>
</dbReference>
<keyword evidence="17" id="KW-0206">Cytoskeleton</keyword>
<keyword evidence="15" id="KW-0175">Coiled coil</keyword>
<dbReference type="InterPro" id="IPR035770">
    <property type="entry name" value="CIN85_SH3_1"/>
</dbReference>
<dbReference type="SMART" id="SM00326">
    <property type="entry name" value="SH3"/>
    <property type="match status" value="3"/>
</dbReference>
<keyword evidence="18" id="KW-0968">Cytoplasmic vesicle</keyword>
<dbReference type="Ensembl" id="ENSSHBT00005026795.1">
    <property type="protein sequence ID" value="ENSSHBP00005022508.1"/>
    <property type="gene ID" value="ENSSHBG00005018133.1"/>
</dbReference>
<dbReference type="GO" id="GO:0006915">
    <property type="term" value="P:apoptotic process"/>
    <property type="evidence" value="ECO:0007669"/>
    <property type="project" value="UniProtKB-KW"/>
</dbReference>
<keyword evidence="16" id="KW-0472">Membrane</keyword>
<dbReference type="GO" id="GO:0007015">
    <property type="term" value="P:actin filament organization"/>
    <property type="evidence" value="ECO:0007669"/>
    <property type="project" value="TreeGrafter"/>
</dbReference>
<evidence type="ECO:0000256" key="17">
    <source>
        <dbReference type="ARBA" id="ARBA00023212"/>
    </source>
</evidence>
<dbReference type="InterPro" id="IPR035772">
    <property type="entry name" value="CIN85_SH3_3"/>
</dbReference>
<dbReference type="PRINTS" id="PR00499">
    <property type="entry name" value="P67PHOX"/>
</dbReference>
<gene>
    <name evidence="24" type="primary">SH3KBP1</name>
</gene>
<feature type="domain" description="SH3" evidence="23">
    <location>
        <begin position="104"/>
        <end position="163"/>
    </location>
</feature>
<evidence type="ECO:0000256" key="3">
    <source>
        <dbReference type="ARBA" id="ARBA00004284"/>
    </source>
</evidence>
<evidence type="ECO:0000256" key="11">
    <source>
        <dbReference type="ARBA" id="ARBA00022843"/>
    </source>
</evidence>
<organism evidence="24 25">
    <name type="scientific">Strigops habroptila</name>
    <name type="common">Kakapo</name>
    <dbReference type="NCBI Taxonomy" id="2489341"/>
    <lineage>
        <taxon>Eukaryota</taxon>
        <taxon>Metazoa</taxon>
        <taxon>Chordata</taxon>
        <taxon>Craniata</taxon>
        <taxon>Vertebrata</taxon>
        <taxon>Euteleostomi</taxon>
        <taxon>Archelosauria</taxon>
        <taxon>Archosauria</taxon>
        <taxon>Dinosauria</taxon>
        <taxon>Saurischia</taxon>
        <taxon>Theropoda</taxon>
        <taxon>Coelurosauria</taxon>
        <taxon>Aves</taxon>
        <taxon>Neognathae</taxon>
        <taxon>Neoaves</taxon>
        <taxon>Telluraves</taxon>
        <taxon>Australaves</taxon>
        <taxon>Psittaciformes</taxon>
        <taxon>Psittacidae</taxon>
        <taxon>Strigops</taxon>
    </lineage>
</organism>
<feature type="region of interest" description="Disordered" evidence="22">
    <location>
        <begin position="391"/>
        <end position="613"/>
    </location>
</feature>
<protein>
    <recommendedName>
        <fullName evidence="20">SH3 domain-containing kinase-binding protein 1</fullName>
    </recommendedName>
</protein>
<comment type="subcellular location">
    <subcellularLocation>
        <location evidence="2">Cell junction</location>
        <location evidence="2">Focal adhesion</location>
    </subcellularLocation>
    <subcellularLocation>
        <location evidence="1">Cytoplasm</location>
        <location evidence="1">Cytoskeleton</location>
    </subcellularLocation>
    <subcellularLocation>
        <location evidence="3">Cytoplasmic vesicle membrane</location>
        <topology evidence="3">Peripheral membrane protein</topology>
    </subcellularLocation>
    <subcellularLocation>
        <location evidence="19">Synapse</location>
        <location evidence="19">Synaptosome</location>
    </subcellularLocation>
</comment>
<keyword evidence="6" id="KW-0597">Phosphoprotein</keyword>
<evidence type="ECO:0000256" key="2">
    <source>
        <dbReference type="ARBA" id="ARBA00004246"/>
    </source>
</evidence>
<evidence type="ECO:0000256" key="18">
    <source>
        <dbReference type="ARBA" id="ARBA00023329"/>
    </source>
</evidence>
<keyword evidence="4 21" id="KW-0728">SH3 domain</keyword>
<evidence type="ECO:0000256" key="14">
    <source>
        <dbReference type="ARBA" id="ARBA00023036"/>
    </source>
</evidence>
<dbReference type="Pfam" id="PF14604">
    <property type="entry name" value="SH3_9"/>
    <property type="match status" value="3"/>
</dbReference>
<evidence type="ECO:0000313" key="24">
    <source>
        <dbReference type="Ensembl" id="ENSSHBP00005022508.1"/>
    </source>
</evidence>
<evidence type="ECO:0000256" key="20">
    <source>
        <dbReference type="ARBA" id="ARBA00074272"/>
    </source>
</evidence>
<keyword evidence="11" id="KW-0832">Ubl conjugation</keyword>
<keyword evidence="25" id="KW-1185">Reference proteome</keyword>
<dbReference type="GeneTree" id="ENSGT00940000155886"/>
<dbReference type="OMA" id="PNSCHRS"/>
<dbReference type="GO" id="GO:0005856">
    <property type="term" value="C:cytoskeleton"/>
    <property type="evidence" value="ECO:0007669"/>
    <property type="project" value="UniProtKB-SubCell"/>
</dbReference>
<dbReference type="Gene3D" id="2.30.30.40">
    <property type="entry name" value="SH3 Domains"/>
    <property type="match status" value="3"/>
</dbReference>
<feature type="compositionally biased region" description="Low complexity" evidence="22">
    <location>
        <begin position="551"/>
        <end position="570"/>
    </location>
</feature>
<dbReference type="InParanoid" id="A0A672V7P0"/>
<dbReference type="CDD" id="cd12052">
    <property type="entry name" value="SH3_CIN85_1"/>
    <property type="match status" value="1"/>
</dbReference>
<dbReference type="FunFam" id="2.30.30.40:FF:000089">
    <property type="entry name" value="SH3 domain-containing kinase-binding protein 1"/>
    <property type="match status" value="1"/>
</dbReference>
<dbReference type="InterPro" id="IPR036028">
    <property type="entry name" value="SH3-like_dom_sf"/>
</dbReference>
<dbReference type="GO" id="GO:0016477">
    <property type="term" value="P:cell migration"/>
    <property type="evidence" value="ECO:0007669"/>
    <property type="project" value="Ensembl"/>
</dbReference>